<gene>
    <name evidence="2" type="ORF">NDES1114_LOCUS7742</name>
</gene>
<protein>
    <submittedName>
        <fullName evidence="2">Uncharacterized protein</fullName>
    </submittedName>
</protein>
<feature type="compositionally biased region" description="Polar residues" evidence="1">
    <location>
        <begin position="52"/>
        <end position="80"/>
    </location>
</feature>
<dbReference type="InterPro" id="IPR012677">
    <property type="entry name" value="Nucleotide-bd_a/b_plait_sf"/>
</dbReference>
<sequence length="383" mass="40800">MRHTPPRPHGGGCLGARQCSGSAALGSPASLTSSLGHRFVDVESPARAVGSASLSSESTNGPTNASLSQPTAHDISSSDGATDRMTPEELVRVAQFLPRHDLDGFRLVCRLWHVGASLVAPRPLFAAPFRSSSLSPTRSPADAGSALAVSGSPAAAPLTFARWPMPSLQLLAVSAAERRSTCHPALSPHPNAKAPFPWFCLACSSRVNNNTRRCTRCRKPMPEASCRVFVGQLPKVATEPLLEFFIAFLLPHVKPLHVEAHTDPNEPADASPRRKTRGCAWVYCANADDARRLVRALDQRAFFDVDASGDGGVWLLHDSPSRGSGKTLHDFAQIRRRGAAGDVERALLPPLPVKAEPPQGSLLLLANEPSLPVVPRVIVGPAR</sequence>
<dbReference type="PANTHER" id="PTHR37561:SF3">
    <property type="entry name" value="F-BOX DOMAIN-CONTAINING PROTEIN"/>
    <property type="match status" value="1"/>
</dbReference>
<dbReference type="Gene3D" id="3.30.70.330">
    <property type="match status" value="1"/>
</dbReference>
<dbReference type="SUPFAM" id="SSF54928">
    <property type="entry name" value="RNA-binding domain, RBD"/>
    <property type="match status" value="1"/>
</dbReference>
<reference evidence="2" key="1">
    <citation type="submission" date="2021-01" db="EMBL/GenBank/DDBJ databases">
        <authorList>
            <person name="Corre E."/>
            <person name="Pelletier E."/>
            <person name="Niang G."/>
            <person name="Scheremetjew M."/>
            <person name="Finn R."/>
            <person name="Kale V."/>
            <person name="Holt S."/>
            <person name="Cochrane G."/>
            <person name="Meng A."/>
            <person name="Brown T."/>
            <person name="Cohen L."/>
        </authorList>
    </citation>
    <scope>NUCLEOTIDE SEQUENCE</scope>
    <source>
        <strain evidence="2">CCAP 1951/1</strain>
    </source>
</reference>
<dbReference type="EMBL" id="HBGF01011601">
    <property type="protein sequence ID" value="CAD9102011.1"/>
    <property type="molecule type" value="Transcribed_RNA"/>
</dbReference>
<dbReference type="AlphaFoldDB" id="A0A7S1PVW7"/>
<evidence type="ECO:0000256" key="1">
    <source>
        <dbReference type="SAM" id="MobiDB-lite"/>
    </source>
</evidence>
<evidence type="ECO:0000313" key="2">
    <source>
        <dbReference type="EMBL" id="CAD9102011.1"/>
    </source>
</evidence>
<organism evidence="2">
    <name type="scientific">Neobodo designis</name>
    <name type="common">Flagellated protozoan</name>
    <name type="synonym">Bodo designis</name>
    <dbReference type="NCBI Taxonomy" id="312471"/>
    <lineage>
        <taxon>Eukaryota</taxon>
        <taxon>Discoba</taxon>
        <taxon>Euglenozoa</taxon>
        <taxon>Kinetoplastea</taxon>
        <taxon>Metakinetoplastina</taxon>
        <taxon>Neobodonida</taxon>
        <taxon>Neobodo</taxon>
    </lineage>
</organism>
<name>A0A7S1PVW7_NEODS</name>
<dbReference type="InterPro" id="IPR035979">
    <property type="entry name" value="RBD_domain_sf"/>
</dbReference>
<accession>A0A7S1PVW7</accession>
<dbReference type="PANTHER" id="PTHR37561">
    <property type="entry name" value="F-BOX DOMAIN-CONTAINING PROTEIN"/>
    <property type="match status" value="1"/>
</dbReference>
<proteinExistence type="predicted"/>
<feature type="region of interest" description="Disordered" evidence="1">
    <location>
        <begin position="50"/>
        <end position="84"/>
    </location>
</feature>
<dbReference type="GO" id="GO:0003676">
    <property type="term" value="F:nucleic acid binding"/>
    <property type="evidence" value="ECO:0007669"/>
    <property type="project" value="InterPro"/>
</dbReference>